<dbReference type="SMART" id="SM00320">
    <property type="entry name" value="WD40"/>
    <property type="match status" value="5"/>
</dbReference>
<evidence type="ECO:0000313" key="9">
    <source>
        <dbReference type="Proteomes" id="UP000674318"/>
    </source>
</evidence>
<name>A0A836LEX8_9TRYP</name>
<feature type="region of interest" description="Disordered" evidence="6">
    <location>
        <begin position="874"/>
        <end position="917"/>
    </location>
</feature>
<evidence type="ECO:0000259" key="7">
    <source>
        <dbReference type="Pfam" id="PF23398"/>
    </source>
</evidence>
<dbReference type="PROSITE" id="PS50082">
    <property type="entry name" value="WD_REPEATS_2"/>
    <property type="match status" value="2"/>
</dbReference>
<proteinExistence type="predicted"/>
<dbReference type="SUPFAM" id="SSF50978">
    <property type="entry name" value="WD40 repeat-like"/>
    <property type="match status" value="1"/>
</dbReference>
<dbReference type="OrthoDB" id="538223at2759"/>
<dbReference type="Proteomes" id="UP000674318">
    <property type="component" value="Chromosome 21"/>
</dbReference>
<dbReference type="EMBL" id="JAFJZO010000021">
    <property type="protein sequence ID" value="KAG5505775.1"/>
    <property type="molecule type" value="Genomic_DNA"/>
</dbReference>
<dbReference type="PANTHER" id="PTHR19848:SF8">
    <property type="entry name" value="F-BOX AND WD REPEAT DOMAIN CONTAINING 7"/>
    <property type="match status" value="1"/>
</dbReference>
<keyword evidence="5" id="KW-0175">Coiled coil</keyword>
<feature type="compositionally biased region" description="Polar residues" evidence="6">
    <location>
        <begin position="23"/>
        <end position="65"/>
    </location>
</feature>
<feature type="compositionally biased region" description="Basic and acidic residues" evidence="6">
    <location>
        <begin position="1199"/>
        <end position="1208"/>
    </location>
</feature>
<organism evidence="8 9">
    <name type="scientific">Porcisia hertigi</name>
    <dbReference type="NCBI Taxonomy" id="2761500"/>
    <lineage>
        <taxon>Eukaryota</taxon>
        <taxon>Discoba</taxon>
        <taxon>Euglenozoa</taxon>
        <taxon>Kinetoplastea</taxon>
        <taxon>Metakinetoplastina</taxon>
        <taxon>Trypanosomatida</taxon>
        <taxon>Trypanosomatidae</taxon>
        <taxon>Leishmaniinae</taxon>
        <taxon>Porcisia</taxon>
    </lineage>
</organism>
<feature type="compositionally biased region" description="Polar residues" evidence="6">
    <location>
        <begin position="1059"/>
        <end position="1073"/>
    </location>
</feature>
<evidence type="ECO:0000256" key="3">
    <source>
        <dbReference type="ARBA" id="ARBA00022980"/>
    </source>
</evidence>
<keyword evidence="3" id="KW-0689">Ribosomal protein</keyword>
<dbReference type="GO" id="GO:0005840">
    <property type="term" value="C:ribosome"/>
    <property type="evidence" value="ECO:0007669"/>
    <property type="project" value="UniProtKB-KW"/>
</dbReference>
<dbReference type="FunFam" id="2.130.10.10:FF:001232">
    <property type="entry name" value="WD domain, G-beta repeat, putative"/>
    <property type="match status" value="1"/>
</dbReference>
<dbReference type="GeneID" id="94291157"/>
<dbReference type="InterPro" id="IPR036322">
    <property type="entry name" value="WD40_repeat_dom_sf"/>
</dbReference>
<evidence type="ECO:0000313" key="8">
    <source>
        <dbReference type="EMBL" id="KAG5505775.1"/>
    </source>
</evidence>
<feature type="region of interest" description="Disordered" evidence="6">
    <location>
        <begin position="790"/>
        <end position="831"/>
    </location>
</feature>
<feature type="repeat" description="WD" evidence="4">
    <location>
        <begin position="209"/>
        <end position="243"/>
    </location>
</feature>
<reference evidence="8 9" key="1">
    <citation type="submission" date="2021-02" db="EMBL/GenBank/DDBJ databases">
        <title>Porcisia hertigi Genome sequencing and assembly.</title>
        <authorList>
            <person name="Almutairi H."/>
            <person name="Gatherer D."/>
        </authorList>
    </citation>
    <scope>NUCLEOTIDE SEQUENCE [LARGE SCALE GENOMIC DNA]</scope>
    <source>
        <strain evidence="8 9">C119</strain>
    </source>
</reference>
<gene>
    <name evidence="8" type="ORF">JKF63_05111</name>
</gene>
<dbReference type="InterPro" id="IPR015943">
    <property type="entry name" value="WD40/YVTN_repeat-like_dom_sf"/>
</dbReference>
<sequence>MSHGTPCRAKSPSHQQLYKAHSETLSRGPTSTIPTPNSFALSRVSSARSPRNSNQLMLNSAASTRSKSSRLEDQVYVADVNPTYSITAAVRCIAPVNDRIMWTAEYSGTLCIRALPKGTPLKELPGREDSYCVSLMYLPKENVVWAGFQDGYLHVYSAKNMDLLTEVMAHAGGLHCMVEVEGFVFTGGANWKVCRWDPAKGNALLQRALHGHSGGVRCLVVYEGPTGAVLFSGSDDGTVRAWDPYDSLPDQDNPDANIHVFTGHNRSVLALAVVPHANQLWSAGEDFTVRVWDMRSLSCLAVLRGGHTAPIANLMVVESRVWSADKHGHILIWDITTRSLLQDLAKRVPYWGTRQGMILAMQKVQPITAYKVWTASSNGVMQCWNAETVPIVFDDVPISAGVLIDKNVGSMPTPVISSRKNNGAAAATMPGSESEGAVRSSALTVASPNNSRLINHHHHSGVNSSTGGGAPMAQMQQYIRSLQEELEGTKRDARLNYEKYRLEVQREIETQQLLAEENDRLRSRVSELSKCIGEAEESLSLPTQGSRSEASHHLANDDVKRLQSVLIDTQRQLEKAVERQRELEAELDQYKSASPSLRMSIVTTPSASAMRDPCRQTPRHDDAAKQPDADASNHSHIRTVSGSTAFGEAGYPTDPFNALLPILIHEGGSATHAGTPVTRTRLSRRFNGGNWQYIMEEKPHELHSTFVADCCAGLGVAPTQLQRVDLRLGSLAAEVEVVHPASVPAAELERRMRAYRFPALMQLHTSAFTAAKTAPDTAAATARDLQRKLDELQRERSAEPSPEPQHPTSVKSHHNEGGMSDAERQRLRDQSGTLRDTIQHQIKLINELKEDAKEREAKLSDALKRLGETEDKLHEAVKQGPCSAPGVPQRLTRQSTGSNTEYDNREPPTLTSTASNEQTTELAAVLLGKDVAASDAEEYVALNDYLHDQLKPMISQLKRARGELQLDNEHLKKQVEELTAKLQSQELNGRQAAGTQAPAHENSDLEQLREEYVALNDYLHDQLKPMISQLKRARGELQLDNEHLKKQVEELTAKLQSQELNGRQAAGTQAPTHESSDLEQLREEYVALNDYLHDQLKPMISQLKRTKGEAQIDLLRIQEDLKRAYEMCEKTTAALEEEHVREEKMGEAMEALRKALEAEQAKNQATGENAAGSSARGENRDTRFSALQDSEAHSGSPRESTELHRSGDHAICTPVSSNRVAEDPLDKLVALNMELSVRLADAEMVIGHLQDSLNRSASHLAAQRDEAQSLLKKIEQYQQSGSGSQGPVIVSQSASDSDIGISASLSKSPSHNRE</sequence>
<dbReference type="PROSITE" id="PS00678">
    <property type="entry name" value="WD_REPEATS_1"/>
    <property type="match status" value="1"/>
</dbReference>
<evidence type="ECO:0000256" key="1">
    <source>
        <dbReference type="ARBA" id="ARBA00022574"/>
    </source>
</evidence>
<dbReference type="PROSITE" id="PS50294">
    <property type="entry name" value="WD_REPEATS_REGION"/>
    <property type="match status" value="2"/>
</dbReference>
<feature type="region of interest" description="Disordered" evidence="6">
    <location>
        <begin position="1272"/>
        <end position="1314"/>
    </location>
</feature>
<dbReference type="PANTHER" id="PTHR19848">
    <property type="entry name" value="WD40 REPEAT PROTEIN"/>
    <property type="match status" value="1"/>
</dbReference>
<dbReference type="Gene3D" id="2.130.10.10">
    <property type="entry name" value="YVTN repeat-like/Quinoprotein amine dehydrogenase"/>
    <property type="match status" value="1"/>
</dbReference>
<protein>
    <recommendedName>
        <fullName evidence="7">Flagellar attachment zone protein 1 conserved domain-containing protein</fullName>
    </recommendedName>
</protein>
<feature type="compositionally biased region" description="Basic and acidic residues" evidence="6">
    <location>
        <begin position="813"/>
        <end position="829"/>
    </location>
</feature>
<feature type="compositionally biased region" description="Low complexity" evidence="6">
    <location>
        <begin position="1278"/>
        <end position="1306"/>
    </location>
</feature>
<dbReference type="Pfam" id="PF23398">
    <property type="entry name" value="FAZ1_cons"/>
    <property type="match status" value="1"/>
</dbReference>
<feature type="domain" description="Flagellar attachment zone protein 1 conserved" evidence="7">
    <location>
        <begin position="678"/>
        <end position="765"/>
    </location>
</feature>
<comment type="caution">
    <text evidence="8">The sequence shown here is derived from an EMBL/GenBank/DDBJ whole genome shotgun (WGS) entry which is preliminary data.</text>
</comment>
<dbReference type="KEGG" id="phet:94291157"/>
<dbReference type="InterPro" id="IPR056614">
    <property type="entry name" value="FAZ1_cons"/>
</dbReference>
<evidence type="ECO:0000256" key="6">
    <source>
        <dbReference type="SAM" id="MobiDB-lite"/>
    </source>
</evidence>
<dbReference type="Pfam" id="PF00400">
    <property type="entry name" value="WD40"/>
    <property type="match status" value="2"/>
</dbReference>
<feature type="region of interest" description="Disordered" evidence="6">
    <location>
        <begin position="1059"/>
        <end position="1078"/>
    </location>
</feature>
<keyword evidence="3" id="KW-0687">Ribonucleoprotein</keyword>
<dbReference type="InterPro" id="IPR019775">
    <property type="entry name" value="WD40_repeat_CS"/>
</dbReference>
<feature type="repeat" description="WD" evidence="4">
    <location>
        <begin position="261"/>
        <end position="302"/>
    </location>
</feature>
<accession>A0A836LEX8</accession>
<dbReference type="RefSeq" id="XP_067757443.1">
    <property type="nucleotide sequence ID" value="XM_067901080.1"/>
</dbReference>
<feature type="compositionally biased region" description="Polar residues" evidence="6">
    <location>
        <begin position="891"/>
        <end position="901"/>
    </location>
</feature>
<evidence type="ECO:0000256" key="4">
    <source>
        <dbReference type="PROSITE-ProRule" id="PRU00221"/>
    </source>
</evidence>
<feature type="coiled-coil region" evidence="5">
    <location>
        <begin position="472"/>
        <end position="503"/>
    </location>
</feature>
<feature type="coiled-coil region" evidence="5">
    <location>
        <begin position="954"/>
        <end position="988"/>
    </location>
</feature>
<feature type="compositionally biased region" description="Basic and acidic residues" evidence="6">
    <location>
        <begin position="612"/>
        <end position="633"/>
    </location>
</feature>
<dbReference type="InterPro" id="IPR001680">
    <property type="entry name" value="WD40_rpt"/>
</dbReference>
<keyword evidence="9" id="KW-1185">Reference proteome</keyword>
<keyword evidence="1 4" id="KW-0853">WD repeat</keyword>
<feature type="coiled-coil region" evidence="5">
    <location>
        <begin position="559"/>
        <end position="593"/>
    </location>
</feature>
<feature type="region of interest" description="Disordered" evidence="6">
    <location>
        <begin position="1157"/>
        <end position="1210"/>
    </location>
</feature>
<evidence type="ECO:0000256" key="5">
    <source>
        <dbReference type="SAM" id="Coils"/>
    </source>
</evidence>
<feature type="region of interest" description="Disordered" evidence="6">
    <location>
        <begin position="606"/>
        <end position="635"/>
    </location>
</feature>
<feature type="region of interest" description="Disordered" evidence="6">
    <location>
        <begin position="1"/>
        <end position="65"/>
    </location>
</feature>
<evidence type="ECO:0000256" key="2">
    <source>
        <dbReference type="ARBA" id="ARBA00022737"/>
    </source>
</evidence>
<keyword evidence="2" id="KW-0677">Repeat</keyword>